<dbReference type="NCBIfam" id="NF005559">
    <property type="entry name" value="PRK07231.1"/>
    <property type="match status" value="1"/>
</dbReference>
<dbReference type="SUPFAM" id="SSF51735">
    <property type="entry name" value="NAD(P)-binding Rossmann-fold domains"/>
    <property type="match status" value="1"/>
</dbReference>
<evidence type="ECO:0000256" key="1">
    <source>
        <dbReference type="ARBA" id="ARBA00006484"/>
    </source>
</evidence>
<evidence type="ECO:0000313" key="3">
    <source>
        <dbReference type="EMBL" id="HIR69959.1"/>
    </source>
</evidence>
<dbReference type="Pfam" id="PF13561">
    <property type="entry name" value="adh_short_C2"/>
    <property type="match status" value="1"/>
</dbReference>
<keyword evidence="2" id="KW-0560">Oxidoreductase</keyword>
<proteinExistence type="inferred from homology"/>
<dbReference type="PROSITE" id="PS00061">
    <property type="entry name" value="ADH_SHORT"/>
    <property type="match status" value="1"/>
</dbReference>
<reference evidence="3" key="2">
    <citation type="journal article" date="2021" name="PeerJ">
        <title>Extensive microbial diversity within the chicken gut microbiome revealed by metagenomics and culture.</title>
        <authorList>
            <person name="Gilroy R."/>
            <person name="Ravi A."/>
            <person name="Getino M."/>
            <person name="Pursley I."/>
            <person name="Horton D.L."/>
            <person name="Alikhan N.F."/>
            <person name="Baker D."/>
            <person name="Gharbi K."/>
            <person name="Hall N."/>
            <person name="Watson M."/>
            <person name="Adriaenssens E.M."/>
            <person name="Foster-Nyarko E."/>
            <person name="Jarju S."/>
            <person name="Secka A."/>
            <person name="Antonio M."/>
            <person name="Oren A."/>
            <person name="Chaudhuri R.R."/>
            <person name="La Ragione R."/>
            <person name="Hildebrand F."/>
            <person name="Pallen M.J."/>
        </authorList>
    </citation>
    <scope>NUCLEOTIDE SEQUENCE</scope>
    <source>
        <strain evidence="3">ChiSjej5B23-6657</strain>
    </source>
</reference>
<dbReference type="AlphaFoldDB" id="A0A9D1E8C6"/>
<dbReference type="GO" id="GO:0008206">
    <property type="term" value="P:bile acid metabolic process"/>
    <property type="evidence" value="ECO:0007669"/>
    <property type="project" value="UniProtKB-ARBA"/>
</dbReference>
<dbReference type="PANTHER" id="PTHR42760">
    <property type="entry name" value="SHORT-CHAIN DEHYDROGENASES/REDUCTASES FAMILY MEMBER"/>
    <property type="match status" value="1"/>
</dbReference>
<comment type="caution">
    <text evidence="3">The sequence shown here is derived from an EMBL/GenBank/DDBJ whole genome shotgun (WGS) entry which is preliminary data.</text>
</comment>
<gene>
    <name evidence="3" type="ORF">IAA55_01615</name>
</gene>
<comment type="similarity">
    <text evidence="1">Belongs to the short-chain dehydrogenases/reductases (SDR) family.</text>
</comment>
<evidence type="ECO:0000256" key="2">
    <source>
        <dbReference type="ARBA" id="ARBA00023002"/>
    </source>
</evidence>
<dbReference type="InterPro" id="IPR002347">
    <property type="entry name" value="SDR_fam"/>
</dbReference>
<dbReference type="PRINTS" id="PR00081">
    <property type="entry name" value="GDHRDH"/>
</dbReference>
<evidence type="ECO:0000313" key="4">
    <source>
        <dbReference type="Proteomes" id="UP000823912"/>
    </source>
</evidence>
<dbReference type="InterPro" id="IPR020904">
    <property type="entry name" value="Sc_DH/Rdtase_CS"/>
</dbReference>
<dbReference type="CDD" id="cd05233">
    <property type="entry name" value="SDR_c"/>
    <property type="match status" value="1"/>
</dbReference>
<organism evidence="3 4">
    <name type="scientific">Candidatus Pullilachnospira gallistercoris</name>
    <dbReference type="NCBI Taxonomy" id="2840911"/>
    <lineage>
        <taxon>Bacteria</taxon>
        <taxon>Bacillati</taxon>
        <taxon>Bacillota</taxon>
        <taxon>Clostridia</taxon>
        <taxon>Lachnospirales</taxon>
        <taxon>Lachnospiraceae</taxon>
        <taxon>Lachnospiraceae incertae sedis</taxon>
        <taxon>Candidatus Pullilachnospira</taxon>
    </lineage>
</organism>
<dbReference type="EMBL" id="DVHM01000031">
    <property type="protein sequence ID" value="HIR69959.1"/>
    <property type="molecule type" value="Genomic_DNA"/>
</dbReference>
<reference evidence="3" key="1">
    <citation type="submission" date="2020-10" db="EMBL/GenBank/DDBJ databases">
        <authorList>
            <person name="Gilroy R."/>
        </authorList>
    </citation>
    <scope>NUCLEOTIDE SEQUENCE</scope>
    <source>
        <strain evidence="3">ChiSjej5B23-6657</strain>
    </source>
</reference>
<dbReference type="PRINTS" id="PR00080">
    <property type="entry name" value="SDRFAMILY"/>
</dbReference>
<protein>
    <submittedName>
        <fullName evidence="3">SDR family oxidoreductase</fullName>
    </submittedName>
</protein>
<sequence length="277" mass="29160">MRSERSQKLKQTFESVQGKVTIVTGASRGIGRTIAEVYGAHGMKVVCAARNRGQGQDLAHEICSAGGDAIFVPTDCSNADEIQALVKTAVAHYGHLDGVVSNAGIGMGGSPLHEYELEDYDHIFALNSKGVFAGMKYGAEAIFQTSSKGGFLINVASIAGLVAQRGQALYTATKHSVVGMTKAAALDYAPYGITVNAICPGYTQTSIFGNAPEQAMAFFAKDCPAGRLGKPEECAWLALFLASDMARYITGAAIPVDGALSAGHQNVSTWKHPEIRN</sequence>
<dbReference type="PANTHER" id="PTHR42760:SF124">
    <property type="entry name" value="SHORT-CHAIN DEHYDROGENASE_REDUCTASE"/>
    <property type="match status" value="1"/>
</dbReference>
<dbReference type="InterPro" id="IPR036291">
    <property type="entry name" value="NAD(P)-bd_dom_sf"/>
</dbReference>
<accession>A0A9D1E8C6</accession>
<dbReference type="Gene3D" id="3.40.50.720">
    <property type="entry name" value="NAD(P)-binding Rossmann-like Domain"/>
    <property type="match status" value="1"/>
</dbReference>
<name>A0A9D1E8C6_9FIRM</name>
<dbReference type="Proteomes" id="UP000823912">
    <property type="component" value="Unassembled WGS sequence"/>
</dbReference>
<dbReference type="GO" id="GO:0016616">
    <property type="term" value="F:oxidoreductase activity, acting on the CH-OH group of donors, NAD or NADP as acceptor"/>
    <property type="evidence" value="ECO:0007669"/>
    <property type="project" value="TreeGrafter"/>
</dbReference>
<dbReference type="FunFam" id="3.40.50.720:FF:000084">
    <property type="entry name" value="Short-chain dehydrogenase reductase"/>
    <property type="match status" value="1"/>
</dbReference>